<feature type="transmembrane region" description="Helical" evidence="7">
    <location>
        <begin position="827"/>
        <end position="852"/>
    </location>
</feature>
<protein>
    <submittedName>
        <fullName evidence="10">Cytochrome c-type biogenesis protein CcsB</fullName>
    </submittedName>
</protein>
<keyword evidence="11" id="KW-1185">Reference proteome</keyword>
<evidence type="ECO:0000256" key="1">
    <source>
        <dbReference type="ARBA" id="ARBA00004141"/>
    </source>
</evidence>
<feature type="transmembrane region" description="Helical" evidence="7">
    <location>
        <begin position="1009"/>
        <end position="1027"/>
    </location>
</feature>
<dbReference type="Pfam" id="PF01578">
    <property type="entry name" value="Cytochrom_C_asm"/>
    <property type="match status" value="1"/>
</dbReference>
<dbReference type="GO" id="GO:0020037">
    <property type="term" value="F:heme binding"/>
    <property type="evidence" value="ECO:0007669"/>
    <property type="project" value="InterPro"/>
</dbReference>
<evidence type="ECO:0000313" key="11">
    <source>
        <dbReference type="Proteomes" id="UP000236454"/>
    </source>
</evidence>
<dbReference type="GO" id="GO:0005886">
    <property type="term" value="C:plasma membrane"/>
    <property type="evidence" value="ECO:0007669"/>
    <property type="project" value="TreeGrafter"/>
</dbReference>
<evidence type="ECO:0000256" key="7">
    <source>
        <dbReference type="SAM" id="Phobius"/>
    </source>
</evidence>
<evidence type="ECO:0000313" key="10">
    <source>
        <dbReference type="EMBL" id="SFT56003.1"/>
    </source>
</evidence>
<dbReference type="InterPro" id="IPR007816">
    <property type="entry name" value="ResB-like_domain"/>
</dbReference>
<dbReference type="GO" id="GO:0017004">
    <property type="term" value="P:cytochrome complex assembly"/>
    <property type="evidence" value="ECO:0007669"/>
    <property type="project" value="UniProtKB-KW"/>
</dbReference>
<feature type="transmembrane region" description="Helical" evidence="7">
    <location>
        <begin position="796"/>
        <end position="815"/>
    </location>
</feature>
<keyword evidence="4 7" id="KW-1133">Transmembrane helix</keyword>
<dbReference type="STRING" id="477690.SAMN05216474_1323"/>
<feature type="transmembrane region" description="Helical" evidence="7">
    <location>
        <begin position="864"/>
        <end position="880"/>
    </location>
</feature>
<dbReference type="PANTHER" id="PTHR30071">
    <property type="entry name" value="HEME EXPORTER PROTEIN C"/>
    <property type="match status" value="1"/>
</dbReference>
<comment type="subcellular location">
    <subcellularLocation>
        <location evidence="1">Membrane</location>
        <topology evidence="1">Multi-pass membrane protein</topology>
    </subcellularLocation>
</comment>
<dbReference type="Proteomes" id="UP000236454">
    <property type="component" value="Unassembled WGS sequence"/>
</dbReference>
<feature type="transmembrane region" description="Helical" evidence="7">
    <location>
        <begin position="34"/>
        <end position="56"/>
    </location>
</feature>
<dbReference type="AlphaFoldDB" id="A0A1I6Z008"/>
<gene>
    <name evidence="10" type="ORF">SAMN05216474_1323</name>
</gene>
<name>A0A1I6Z008_9FLAO</name>
<feature type="transmembrane region" description="Helical" evidence="7">
    <location>
        <begin position="1076"/>
        <end position="1097"/>
    </location>
</feature>
<dbReference type="Pfam" id="PF05140">
    <property type="entry name" value="ResB"/>
    <property type="match status" value="1"/>
</dbReference>
<keyword evidence="5 7" id="KW-0472">Membrane</keyword>
<evidence type="ECO:0000256" key="2">
    <source>
        <dbReference type="ARBA" id="ARBA00022692"/>
    </source>
</evidence>
<keyword evidence="2 7" id="KW-0812">Transmembrane</keyword>
<feature type="compositionally biased region" description="Basic and acidic residues" evidence="6">
    <location>
        <begin position="510"/>
        <end position="541"/>
    </location>
</feature>
<dbReference type="EMBL" id="FPAS01000001">
    <property type="protein sequence ID" value="SFT56003.1"/>
    <property type="molecule type" value="Genomic_DNA"/>
</dbReference>
<feature type="region of interest" description="Disordered" evidence="6">
    <location>
        <begin position="510"/>
        <end position="549"/>
    </location>
</feature>
<evidence type="ECO:0000256" key="5">
    <source>
        <dbReference type="ARBA" id="ARBA00023136"/>
    </source>
</evidence>
<feature type="transmembrane region" description="Helical" evidence="7">
    <location>
        <begin position="970"/>
        <end position="989"/>
    </location>
</feature>
<feature type="transmembrane region" description="Helical" evidence="7">
    <location>
        <begin position="1034"/>
        <end position="1056"/>
    </location>
</feature>
<evidence type="ECO:0000256" key="6">
    <source>
        <dbReference type="SAM" id="MobiDB-lite"/>
    </source>
</evidence>
<proteinExistence type="predicted"/>
<evidence type="ECO:0000256" key="4">
    <source>
        <dbReference type="ARBA" id="ARBA00022989"/>
    </source>
</evidence>
<feature type="transmembrane region" description="Helical" evidence="7">
    <location>
        <begin position="68"/>
        <end position="88"/>
    </location>
</feature>
<evidence type="ECO:0000259" key="9">
    <source>
        <dbReference type="Pfam" id="PF05140"/>
    </source>
</evidence>
<organism evidence="10 11">
    <name type="scientific">Lishizhenia tianjinensis</name>
    <dbReference type="NCBI Taxonomy" id="477690"/>
    <lineage>
        <taxon>Bacteria</taxon>
        <taxon>Pseudomonadati</taxon>
        <taxon>Bacteroidota</taxon>
        <taxon>Flavobacteriia</taxon>
        <taxon>Flavobacteriales</taxon>
        <taxon>Crocinitomicaceae</taxon>
        <taxon>Lishizhenia</taxon>
    </lineage>
</organism>
<keyword evidence="3" id="KW-0201">Cytochrome c-type biogenesis</keyword>
<dbReference type="InterPro" id="IPR045062">
    <property type="entry name" value="Cyt_c_biogenesis_CcsA/CcmC"/>
</dbReference>
<accession>A0A1I6Z008</accession>
<dbReference type="InterPro" id="IPR002541">
    <property type="entry name" value="Cyt_c_assembly"/>
</dbReference>
<dbReference type="PANTHER" id="PTHR30071:SF1">
    <property type="entry name" value="CYTOCHROME B_B6 PROTEIN-RELATED"/>
    <property type="match status" value="1"/>
</dbReference>
<feature type="transmembrane region" description="Helical" evidence="7">
    <location>
        <begin position="921"/>
        <end position="949"/>
    </location>
</feature>
<feature type="transmembrane region" description="Helical" evidence="7">
    <location>
        <begin position="885"/>
        <end position="901"/>
    </location>
</feature>
<sequence length="1102" mass="124562">MGAMTLGLIAFAVAIGYATFIESSYGTPASKIAVFNATWFEILLTYLCFALIANIFRYKMYKAEKIAMFTFHLSFIVIIIGSGVTRFFGYEGMMPIAEGESTNIIFTATPNVQVKVDDGTSGVQYREARFLSEAYDNPFEQEIQFGNHAPINVSYVSYEENLVRELISNDTTTGTVLEFVVRGQSKFLNEGESMLIGSEILAFEDHTEGFVPDVKLFFEGNTLKAQAIKSFNRVNMAMLSVEDRQTGNIDSSAILVVPSDSAVEFAPRYLYQFTGDQIMFKAKHRNSAYAEVRSNKKDEGTNYLTIKVEQDGKSELMRLPYQNGSAIKEIPFQFNGLNYLAGYGPVPVELPFYVACRDFQLDRYAGSDMASSYASEVSVIDSVNGVYKDQRIFMNNVMDYGGFRFFQSNYFPDETGTILSVNHDWWGTNITYLGYLLMSIGMVLSLTAPISRFRELNKMIQKSREKRSQLLSVVVAVLLSTAAFTQDAKIETHSTNGDNEKVELEDAHQGHDHDMHDGHDHSGHDHGDHDGHDHASHEGHNHAPVSASQQEVPSDFNFEYISKAHAEELASLLVQDLQGRTVPFHTLADKMLRKIHRGQTFEGYNAVQVAMSWLMAGPKWVDRPVVYVSSKIRDSVHTGKYASLKELSTPGAIGNFRWLDAYNTAHNKPDSRKNEFDKEIIRLGERFNYLYNFTNYSFKYLKAVPVKGDVMATWMIPHLDWEAKDEQGMSLLMDYLSLTIRSNDSAENEAQAIETLTALKKYQRAEGTSVDTPSESEVKIEIMYNNMNIFKNTQNAYLVIGLMLLIIFFIRTLTVPSQRSEKLFKRISLPFIILGAVVFIYHLVGLFFRSYITGEVPWTNGYEAIIYIAWILVMAGFIFIKKNPVILGASIILSALLLFVTELNLLDPEIGNMQPVLKSYWLMIHVAIITASYGFLGLSAILGLVNMALYLARTKNNGKRLNMNINEITYVSEMTMTVGLFMLTIGTFLGGVWANESWGRYWGWDPKETWALVSVLTYAIILHLRYIPGLKDKFIFNLVSLWGYGSIIFTFFGVNFKLTGLHSYAQGDGVAETPQWVYTTVYIFLAFSILSGIRYYMFKKQK</sequence>
<reference evidence="10 11" key="1">
    <citation type="submission" date="2016-10" db="EMBL/GenBank/DDBJ databases">
        <authorList>
            <person name="de Groot N.N."/>
        </authorList>
    </citation>
    <scope>NUCLEOTIDE SEQUENCE [LARGE SCALE GENOMIC DNA]</scope>
    <source>
        <strain evidence="10 11">CGMCC 1.7005</strain>
    </source>
</reference>
<feature type="domain" description="ResB-like" evidence="9">
    <location>
        <begin position="344"/>
        <end position="410"/>
    </location>
</feature>
<evidence type="ECO:0000256" key="3">
    <source>
        <dbReference type="ARBA" id="ARBA00022748"/>
    </source>
</evidence>
<evidence type="ECO:0000259" key="8">
    <source>
        <dbReference type="Pfam" id="PF01578"/>
    </source>
</evidence>
<feature type="domain" description="Cytochrome c assembly protein" evidence="8">
    <location>
        <begin position="858"/>
        <end position="1062"/>
    </location>
</feature>